<dbReference type="Gene3D" id="1.25.40.20">
    <property type="entry name" value="Ankyrin repeat-containing domain"/>
    <property type="match status" value="1"/>
</dbReference>
<evidence type="ECO:0000256" key="3">
    <source>
        <dbReference type="PROSITE-ProRule" id="PRU00023"/>
    </source>
</evidence>
<proteinExistence type="predicted"/>
<keyword evidence="1" id="KW-0677">Repeat</keyword>
<dbReference type="PANTHER" id="PTHR24171">
    <property type="entry name" value="ANKYRIN REPEAT DOMAIN-CONTAINING PROTEIN 39-RELATED"/>
    <property type="match status" value="1"/>
</dbReference>
<evidence type="ECO:0000313" key="4">
    <source>
        <dbReference type="EMBL" id="CAE0446049.1"/>
    </source>
</evidence>
<sequence length="307" mass="34629">MLLHMAGLYDAGEANYAQKEEELAKDNRRDDINERLMDAIERGDLEETKGLIEQGAQPNTNGLNALHKAAFHGKLAIVRYLVTFHGMDPNTKDKNGFTPLHRAAYNGSLEVCKCLVHEAKADIWEVNREGMTATQIAQKYGQKKTADWLLSKQIEQPPPCTWVEVSGSVYENSRHFKSAMELVGCRIKIAYGGGFFSKKQWVEGTVIKYNEYKVRHQVRFDDGSTKWEYLDFKHKPQKYKFLRAVPSIKGIAQVVSTPSDFEAVSSAPPDDGGCVMHVPIAEIFTSTADSVQEKMKMNENENQPKQL</sequence>
<dbReference type="EMBL" id="HBIN01020968">
    <property type="protein sequence ID" value="CAE0446049.1"/>
    <property type="molecule type" value="Transcribed_RNA"/>
</dbReference>
<accession>A0A7S3PPB7</accession>
<dbReference type="PROSITE" id="PS50088">
    <property type="entry name" value="ANK_REPEAT"/>
    <property type="match status" value="2"/>
</dbReference>
<dbReference type="Pfam" id="PF12796">
    <property type="entry name" value="Ank_2"/>
    <property type="match status" value="1"/>
</dbReference>
<gene>
    <name evidence="4" type="ORF">ASTO00021_LOCUS16056</name>
</gene>
<feature type="repeat" description="ANK" evidence="3">
    <location>
        <begin position="95"/>
        <end position="116"/>
    </location>
</feature>
<dbReference type="AlphaFoldDB" id="A0A7S3PPB7"/>
<dbReference type="PROSITE" id="PS50297">
    <property type="entry name" value="ANK_REP_REGION"/>
    <property type="match status" value="1"/>
</dbReference>
<dbReference type="InterPro" id="IPR036770">
    <property type="entry name" value="Ankyrin_rpt-contain_sf"/>
</dbReference>
<dbReference type="SMART" id="SM00248">
    <property type="entry name" value="ANK"/>
    <property type="match status" value="3"/>
</dbReference>
<reference evidence="4" key="1">
    <citation type="submission" date="2021-01" db="EMBL/GenBank/DDBJ databases">
        <authorList>
            <person name="Corre E."/>
            <person name="Pelletier E."/>
            <person name="Niang G."/>
            <person name="Scheremetjew M."/>
            <person name="Finn R."/>
            <person name="Kale V."/>
            <person name="Holt S."/>
            <person name="Cochrane G."/>
            <person name="Meng A."/>
            <person name="Brown T."/>
            <person name="Cohen L."/>
        </authorList>
    </citation>
    <scope>NUCLEOTIDE SEQUENCE</scope>
    <source>
        <strain evidence="4">GSBS06</strain>
    </source>
</reference>
<organism evidence="4">
    <name type="scientific">Aplanochytrium stocchinoi</name>
    <dbReference type="NCBI Taxonomy" id="215587"/>
    <lineage>
        <taxon>Eukaryota</taxon>
        <taxon>Sar</taxon>
        <taxon>Stramenopiles</taxon>
        <taxon>Bigyra</taxon>
        <taxon>Labyrinthulomycetes</taxon>
        <taxon>Thraustochytrida</taxon>
        <taxon>Thraustochytriidae</taxon>
        <taxon>Aplanochytrium</taxon>
    </lineage>
</organism>
<feature type="repeat" description="ANK" evidence="3">
    <location>
        <begin position="61"/>
        <end position="94"/>
    </location>
</feature>
<dbReference type="InterPro" id="IPR002110">
    <property type="entry name" value="Ankyrin_rpt"/>
</dbReference>
<evidence type="ECO:0000256" key="1">
    <source>
        <dbReference type="ARBA" id="ARBA00022737"/>
    </source>
</evidence>
<protein>
    <submittedName>
        <fullName evidence="4">Uncharacterized protein</fullName>
    </submittedName>
</protein>
<evidence type="ECO:0000256" key="2">
    <source>
        <dbReference type="ARBA" id="ARBA00023043"/>
    </source>
</evidence>
<dbReference type="SUPFAM" id="SSF48403">
    <property type="entry name" value="Ankyrin repeat"/>
    <property type="match status" value="1"/>
</dbReference>
<name>A0A7S3PPB7_9STRA</name>
<keyword evidence="2 3" id="KW-0040">ANK repeat</keyword>